<comment type="caution">
    <text evidence="1">The sequence shown here is derived from an EMBL/GenBank/DDBJ whole genome shotgun (WGS) entry which is preliminary data.</text>
</comment>
<dbReference type="EMBL" id="CAJNOK010038096">
    <property type="protein sequence ID" value="CAF1535693.1"/>
    <property type="molecule type" value="Genomic_DNA"/>
</dbReference>
<protein>
    <submittedName>
        <fullName evidence="1">Uncharacterized protein</fullName>
    </submittedName>
</protein>
<evidence type="ECO:0000313" key="3">
    <source>
        <dbReference type="Proteomes" id="UP000677228"/>
    </source>
</evidence>
<feature type="non-terminal residue" evidence="1">
    <location>
        <position position="81"/>
    </location>
</feature>
<organism evidence="1 3">
    <name type="scientific">Didymodactylos carnosus</name>
    <dbReference type="NCBI Taxonomy" id="1234261"/>
    <lineage>
        <taxon>Eukaryota</taxon>
        <taxon>Metazoa</taxon>
        <taxon>Spiralia</taxon>
        <taxon>Gnathifera</taxon>
        <taxon>Rotifera</taxon>
        <taxon>Eurotatoria</taxon>
        <taxon>Bdelloidea</taxon>
        <taxon>Philodinida</taxon>
        <taxon>Philodinidae</taxon>
        <taxon>Didymodactylos</taxon>
    </lineage>
</organism>
<name>A0A8S2FQN5_9BILA</name>
<reference evidence="1" key="1">
    <citation type="submission" date="2021-02" db="EMBL/GenBank/DDBJ databases">
        <authorList>
            <person name="Nowell W R."/>
        </authorList>
    </citation>
    <scope>NUCLEOTIDE SEQUENCE</scope>
</reference>
<sequence>MEEEKENLEAISQLTPVQQIEQIDEETIEKKKTRKREKNGSFQTEWVKDFPFLKEFKLDDKKATRKACNTQLNVYYGGRTD</sequence>
<proteinExistence type="predicted"/>
<dbReference type="Proteomes" id="UP000682733">
    <property type="component" value="Unassembled WGS sequence"/>
</dbReference>
<dbReference type="EMBL" id="CAJOBA010060380">
    <property type="protein sequence ID" value="CAF4323326.1"/>
    <property type="molecule type" value="Genomic_DNA"/>
</dbReference>
<evidence type="ECO:0000313" key="2">
    <source>
        <dbReference type="EMBL" id="CAF4323326.1"/>
    </source>
</evidence>
<accession>A0A8S2FQN5</accession>
<gene>
    <name evidence="1" type="ORF">OVA965_LOCUS38495</name>
    <name evidence="2" type="ORF">TMI583_LOCUS39690</name>
</gene>
<dbReference type="Proteomes" id="UP000677228">
    <property type="component" value="Unassembled WGS sequence"/>
</dbReference>
<evidence type="ECO:0000313" key="1">
    <source>
        <dbReference type="EMBL" id="CAF1535693.1"/>
    </source>
</evidence>
<dbReference type="AlphaFoldDB" id="A0A8S2FQN5"/>